<evidence type="ECO:0000256" key="2">
    <source>
        <dbReference type="ARBA" id="ARBA00022722"/>
    </source>
</evidence>
<evidence type="ECO:0000256" key="3">
    <source>
        <dbReference type="ARBA" id="ARBA00022723"/>
    </source>
</evidence>
<feature type="binding site" evidence="6">
    <location>
        <position position="92"/>
    </location>
    <ligand>
        <name>Mg(2+)</name>
        <dbReference type="ChEBI" id="CHEBI:18420"/>
    </ligand>
</feature>
<dbReference type="InterPro" id="IPR022907">
    <property type="entry name" value="VapC_family"/>
</dbReference>
<keyword evidence="5 6" id="KW-0460">Magnesium</keyword>
<keyword evidence="9" id="KW-1185">Reference proteome</keyword>
<dbReference type="Proteomes" id="UP001501594">
    <property type="component" value="Unassembled WGS sequence"/>
</dbReference>
<comment type="cofactor">
    <cofactor evidence="6">
        <name>Mg(2+)</name>
        <dbReference type="ChEBI" id="CHEBI:18420"/>
    </cofactor>
</comment>
<evidence type="ECO:0000313" key="8">
    <source>
        <dbReference type="EMBL" id="GAA4265858.1"/>
    </source>
</evidence>
<keyword evidence="6" id="KW-0800">Toxin</keyword>
<evidence type="ECO:0000256" key="4">
    <source>
        <dbReference type="ARBA" id="ARBA00022801"/>
    </source>
</evidence>
<proteinExistence type="inferred from homology"/>
<gene>
    <name evidence="6" type="primary">vapC</name>
    <name evidence="8" type="ORF">GCM10022256_14700</name>
</gene>
<dbReference type="SUPFAM" id="SSF88723">
    <property type="entry name" value="PIN domain-like"/>
    <property type="match status" value="1"/>
</dbReference>
<accession>A0ABP8E116</accession>
<comment type="function">
    <text evidence="6">Toxic component of a toxin-antitoxin (TA) system. An RNase.</text>
</comment>
<evidence type="ECO:0000256" key="1">
    <source>
        <dbReference type="ARBA" id="ARBA00022649"/>
    </source>
</evidence>
<keyword evidence="4 6" id="KW-0378">Hydrolase</keyword>
<comment type="similarity">
    <text evidence="6">Belongs to the PINc/VapC protein family.</text>
</comment>
<dbReference type="InterPro" id="IPR002716">
    <property type="entry name" value="PIN_dom"/>
</dbReference>
<sequence length="132" mass="13490">MIVLDANILIALLDPADPHHEGAVELLDANIGEELSVSVLTLAEALVHPARAGRDDEASAVFDAIGVQVVPLTVDAGALARQRATARVRMPDAVVLRLAIDTSAAVATFDAALAAAAVDAGVEVVGAEPARR</sequence>
<dbReference type="Gene3D" id="3.40.50.1010">
    <property type="entry name" value="5'-nuclease"/>
    <property type="match status" value="1"/>
</dbReference>
<dbReference type="HAMAP" id="MF_00265">
    <property type="entry name" value="VapC_Nob1"/>
    <property type="match status" value="1"/>
</dbReference>
<protein>
    <recommendedName>
        <fullName evidence="6">Ribonuclease VapC</fullName>
        <shortName evidence="6">RNase VapC</shortName>
        <ecNumber evidence="6">3.1.-.-</ecNumber>
    </recommendedName>
    <alternativeName>
        <fullName evidence="6">Toxin VapC</fullName>
    </alternativeName>
</protein>
<dbReference type="RefSeq" id="WP_344794582.1">
    <property type="nucleotide sequence ID" value="NZ_BAABAU010000001.1"/>
</dbReference>
<feature type="domain" description="PIN" evidence="7">
    <location>
        <begin position="2"/>
        <end position="117"/>
    </location>
</feature>
<feature type="binding site" evidence="6">
    <location>
        <position position="5"/>
    </location>
    <ligand>
        <name>Mg(2+)</name>
        <dbReference type="ChEBI" id="CHEBI:18420"/>
    </ligand>
</feature>
<reference evidence="9" key="1">
    <citation type="journal article" date="2019" name="Int. J. Syst. Evol. Microbiol.">
        <title>The Global Catalogue of Microorganisms (GCM) 10K type strain sequencing project: providing services to taxonomists for standard genome sequencing and annotation.</title>
        <authorList>
            <consortium name="The Broad Institute Genomics Platform"/>
            <consortium name="The Broad Institute Genome Sequencing Center for Infectious Disease"/>
            <person name="Wu L."/>
            <person name="Ma J."/>
        </authorList>
    </citation>
    <scope>NUCLEOTIDE SEQUENCE [LARGE SCALE GENOMIC DNA]</scope>
    <source>
        <strain evidence="9">JCM 17442</strain>
    </source>
</reference>
<dbReference type="EC" id="3.1.-.-" evidence="6"/>
<evidence type="ECO:0000256" key="5">
    <source>
        <dbReference type="ARBA" id="ARBA00022842"/>
    </source>
</evidence>
<keyword evidence="2 6" id="KW-0540">Nuclease</keyword>
<organism evidence="8 9">
    <name type="scientific">Frondihabitans peucedani</name>
    <dbReference type="NCBI Taxonomy" id="598626"/>
    <lineage>
        <taxon>Bacteria</taxon>
        <taxon>Bacillati</taxon>
        <taxon>Actinomycetota</taxon>
        <taxon>Actinomycetes</taxon>
        <taxon>Micrococcales</taxon>
        <taxon>Microbacteriaceae</taxon>
        <taxon>Frondihabitans</taxon>
    </lineage>
</organism>
<comment type="caution">
    <text evidence="8">The sequence shown here is derived from an EMBL/GenBank/DDBJ whole genome shotgun (WGS) entry which is preliminary data.</text>
</comment>
<keyword evidence="1 6" id="KW-1277">Toxin-antitoxin system</keyword>
<dbReference type="Pfam" id="PF01850">
    <property type="entry name" value="PIN"/>
    <property type="match status" value="1"/>
</dbReference>
<keyword evidence="3 6" id="KW-0479">Metal-binding</keyword>
<dbReference type="EMBL" id="BAABAU010000001">
    <property type="protein sequence ID" value="GAA4265858.1"/>
    <property type="molecule type" value="Genomic_DNA"/>
</dbReference>
<evidence type="ECO:0000259" key="7">
    <source>
        <dbReference type="Pfam" id="PF01850"/>
    </source>
</evidence>
<name>A0ABP8E116_9MICO</name>
<evidence type="ECO:0000256" key="6">
    <source>
        <dbReference type="HAMAP-Rule" id="MF_00265"/>
    </source>
</evidence>
<evidence type="ECO:0000313" key="9">
    <source>
        <dbReference type="Proteomes" id="UP001501594"/>
    </source>
</evidence>
<dbReference type="InterPro" id="IPR029060">
    <property type="entry name" value="PIN-like_dom_sf"/>
</dbReference>